<evidence type="ECO:0000313" key="2">
    <source>
        <dbReference type="Proteomes" id="UP000249577"/>
    </source>
</evidence>
<evidence type="ECO:0000313" key="1">
    <source>
        <dbReference type="EMBL" id="PZQ09938.1"/>
    </source>
</evidence>
<dbReference type="AlphaFoldDB" id="A0A2W5K3I4"/>
<organism evidence="1 2">
    <name type="scientific">Ancylobacter novellus</name>
    <name type="common">Thiobacillus novellus</name>
    <dbReference type="NCBI Taxonomy" id="921"/>
    <lineage>
        <taxon>Bacteria</taxon>
        <taxon>Pseudomonadati</taxon>
        <taxon>Pseudomonadota</taxon>
        <taxon>Alphaproteobacteria</taxon>
        <taxon>Hyphomicrobiales</taxon>
        <taxon>Xanthobacteraceae</taxon>
        <taxon>Ancylobacter</taxon>
    </lineage>
</organism>
<protein>
    <recommendedName>
        <fullName evidence="3">DUF3168 domain-containing protein</fullName>
    </recommendedName>
</protein>
<gene>
    <name evidence="1" type="ORF">DI565_20275</name>
</gene>
<dbReference type="EMBL" id="QFPN01000023">
    <property type="protein sequence ID" value="PZQ09938.1"/>
    <property type="molecule type" value="Genomic_DNA"/>
</dbReference>
<dbReference type="InterPro" id="IPR021508">
    <property type="entry name" value="Gp17-like"/>
</dbReference>
<reference evidence="1 2" key="1">
    <citation type="submission" date="2017-08" db="EMBL/GenBank/DDBJ databases">
        <title>Infants hospitalized years apart are colonized by the same room-sourced microbial strains.</title>
        <authorList>
            <person name="Brooks B."/>
            <person name="Olm M.R."/>
            <person name="Firek B.A."/>
            <person name="Baker R."/>
            <person name="Thomas B.C."/>
            <person name="Morowitz M.J."/>
            <person name="Banfield J.F."/>
        </authorList>
    </citation>
    <scope>NUCLEOTIDE SEQUENCE [LARGE SCALE GENOMIC DNA]</scope>
    <source>
        <strain evidence="1">S2_005_003_R2_43</strain>
    </source>
</reference>
<accession>A0A2W5K3I4</accession>
<comment type="caution">
    <text evidence="1">The sequence shown here is derived from an EMBL/GenBank/DDBJ whole genome shotgun (WGS) entry which is preliminary data.</text>
</comment>
<dbReference type="Proteomes" id="UP000249577">
    <property type="component" value="Unassembled WGS sequence"/>
</dbReference>
<dbReference type="Pfam" id="PF11367">
    <property type="entry name" value="Tail_completion_gp17"/>
    <property type="match status" value="1"/>
</dbReference>
<evidence type="ECO:0008006" key="3">
    <source>
        <dbReference type="Google" id="ProtNLM"/>
    </source>
</evidence>
<name>A0A2W5K3I4_ANCNO</name>
<sequence length="116" mass="12976">MIPPVYSLLSTPAVTALVGTRIWQDEADAQPAGDYIVWSLLTAVPENNLSQLPPGDKCSISVDVFAETEQRRQKITQAARAAIEAHGYVLNLQSLGRETDTRLWRMSFDADLFYHR</sequence>
<proteinExistence type="predicted"/>